<feature type="compositionally biased region" description="Polar residues" evidence="1">
    <location>
        <begin position="376"/>
        <end position="397"/>
    </location>
</feature>
<dbReference type="PANTHER" id="PTHR11439">
    <property type="entry name" value="GAG-POL-RELATED RETROTRANSPOSON"/>
    <property type="match status" value="1"/>
</dbReference>
<reference evidence="3 4" key="1">
    <citation type="journal article" date="2022" name="Nat. Genet.">
        <title>Improved pea reference genome and pan-genome highlight genomic features and evolutionary characteristics.</title>
        <authorList>
            <person name="Yang T."/>
            <person name="Liu R."/>
            <person name="Luo Y."/>
            <person name="Hu S."/>
            <person name="Wang D."/>
            <person name="Wang C."/>
            <person name="Pandey M.K."/>
            <person name="Ge S."/>
            <person name="Xu Q."/>
            <person name="Li N."/>
            <person name="Li G."/>
            <person name="Huang Y."/>
            <person name="Saxena R.K."/>
            <person name="Ji Y."/>
            <person name="Li M."/>
            <person name="Yan X."/>
            <person name="He Y."/>
            <person name="Liu Y."/>
            <person name="Wang X."/>
            <person name="Xiang C."/>
            <person name="Varshney R.K."/>
            <person name="Ding H."/>
            <person name="Gao S."/>
            <person name="Zong X."/>
        </authorList>
    </citation>
    <scope>NUCLEOTIDE SEQUENCE [LARGE SCALE GENOMIC DNA]</scope>
    <source>
        <strain evidence="3 4">cv. Zhongwan 6</strain>
    </source>
</reference>
<dbReference type="AlphaFoldDB" id="A0A9D4YJH3"/>
<dbReference type="Gramene" id="Psat01G0026500-T1">
    <property type="protein sequence ID" value="KAI5440726.1"/>
    <property type="gene ID" value="KIW84_010265"/>
</dbReference>
<evidence type="ECO:0000259" key="2">
    <source>
        <dbReference type="Pfam" id="PF25597"/>
    </source>
</evidence>
<name>A0A9D4YJH3_PEA</name>
<feature type="compositionally biased region" description="Low complexity" evidence="1">
    <location>
        <begin position="398"/>
        <end position="413"/>
    </location>
</feature>
<feature type="region of interest" description="Disordered" evidence="1">
    <location>
        <begin position="322"/>
        <end position="343"/>
    </location>
</feature>
<feature type="region of interest" description="Disordered" evidence="1">
    <location>
        <begin position="364"/>
        <end position="413"/>
    </location>
</feature>
<evidence type="ECO:0000313" key="4">
    <source>
        <dbReference type="Proteomes" id="UP001058974"/>
    </source>
</evidence>
<dbReference type="Pfam" id="PF25597">
    <property type="entry name" value="SH3_retrovirus"/>
    <property type="match status" value="1"/>
</dbReference>
<gene>
    <name evidence="3" type="ORF">KIW84_010265</name>
</gene>
<protein>
    <recommendedName>
        <fullName evidence="2">Retroviral polymerase SH3-like domain-containing protein</fullName>
    </recommendedName>
</protein>
<evidence type="ECO:0000256" key="1">
    <source>
        <dbReference type="SAM" id="MobiDB-lite"/>
    </source>
</evidence>
<dbReference type="PANTHER" id="PTHR11439:SF455">
    <property type="entry name" value="RLK (RECEPTOR-LIKE PROTEIN KINASE) 8, PUTATIVE-RELATED"/>
    <property type="match status" value="1"/>
</dbReference>
<sequence length="593" mass="66271">MNFALQSSRSNQLQTWFLSSSRMLHQILPTLRKLAQSTLILHHLNLLHTTKSGKSIDFALVEAHVEVVITEVEEDILEVPHNAKFGHTALSCWSLMPPCLKNLMGVMGLYEFPSIAISSNDDKPHMLSSSVCLNKPVSSVNSVFLSSSASNVWHLSYHLTMVELQLGVPVKALQSDWGGKFRPFTKFLTDSVYLINRLTSSSINFQVPYTVLFKIKLDYKFLRVFDCACFPLLRLYNSYKLDFRSQKCLFLGYSTPHKGYRCLASNVRLYIAKDVPFNESRFPYQDLFSNPTPFPSSPIFVSLPALYINPFMSPLLTHSDVQSPASRLEPSNSQTVSSDTGKTVSNSMVQYPLVLASSTESSHESESSYDHLVPSIQPSESNPTQLSNSAQSSNTSFTLSSDNPTTSSTSSLLSITPKVVPIPRRPINSHTMQTRAKFGFSQPKLEPRLLLTHSEPKTVKQALADLQWKAAMQADPVHTPMQSTCKLTKTGFAALSDPYMYRSVVGALHYATVTRPDIAFSVNKVCQFMAHPLESHGVAVKRILRRNTFGATIYFDTNLWRSKTQPVVASLKTDICQLECTKTCYSRSTVFQV</sequence>
<comment type="caution">
    <text evidence="3">The sequence shown here is derived from an EMBL/GenBank/DDBJ whole genome shotgun (WGS) entry which is preliminary data.</text>
</comment>
<dbReference type="InterPro" id="IPR057670">
    <property type="entry name" value="SH3_retrovirus"/>
</dbReference>
<evidence type="ECO:0000313" key="3">
    <source>
        <dbReference type="EMBL" id="KAI5440726.1"/>
    </source>
</evidence>
<feature type="domain" description="Retroviral polymerase SH3-like" evidence="2">
    <location>
        <begin position="227"/>
        <end position="286"/>
    </location>
</feature>
<dbReference type="EMBL" id="JAMSHJ010000001">
    <property type="protein sequence ID" value="KAI5440726.1"/>
    <property type="molecule type" value="Genomic_DNA"/>
</dbReference>
<proteinExistence type="predicted"/>
<accession>A0A9D4YJH3</accession>
<keyword evidence="4" id="KW-1185">Reference proteome</keyword>
<organism evidence="3 4">
    <name type="scientific">Pisum sativum</name>
    <name type="common">Garden pea</name>
    <name type="synonym">Lathyrus oleraceus</name>
    <dbReference type="NCBI Taxonomy" id="3888"/>
    <lineage>
        <taxon>Eukaryota</taxon>
        <taxon>Viridiplantae</taxon>
        <taxon>Streptophyta</taxon>
        <taxon>Embryophyta</taxon>
        <taxon>Tracheophyta</taxon>
        <taxon>Spermatophyta</taxon>
        <taxon>Magnoliopsida</taxon>
        <taxon>eudicotyledons</taxon>
        <taxon>Gunneridae</taxon>
        <taxon>Pentapetalae</taxon>
        <taxon>rosids</taxon>
        <taxon>fabids</taxon>
        <taxon>Fabales</taxon>
        <taxon>Fabaceae</taxon>
        <taxon>Papilionoideae</taxon>
        <taxon>50 kb inversion clade</taxon>
        <taxon>NPAAA clade</taxon>
        <taxon>Hologalegina</taxon>
        <taxon>IRL clade</taxon>
        <taxon>Fabeae</taxon>
        <taxon>Lathyrus</taxon>
    </lineage>
</organism>
<dbReference type="Proteomes" id="UP001058974">
    <property type="component" value="Chromosome 1"/>
</dbReference>